<keyword evidence="7 9" id="KW-0449">Lipoprotein</keyword>
<dbReference type="Gene3D" id="3.40.50.2300">
    <property type="match status" value="2"/>
</dbReference>
<reference evidence="9 11" key="1">
    <citation type="submission" date="2017-08" db="EMBL/GenBank/DDBJ databases">
        <title>Draft Genome Sequence of the Marine Bacterium Oceanimonas baumannii ATCC 700832.</title>
        <authorList>
            <person name="Mcclelland W.D."/>
            <person name="Brennan M.A."/>
            <person name="Trachtenberg A.M."/>
            <person name="Maclea K.S."/>
        </authorList>
    </citation>
    <scope>NUCLEOTIDE SEQUENCE [LARGE SCALE GENOMIC DNA]</scope>
    <source>
        <strain evidence="9 11">ATCC 700832</strain>
    </source>
</reference>
<dbReference type="AlphaFoldDB" id="A0A235CJ19"/>
<dbReference type="InterPro" id="IPR011990">
    <property type="entry name" value="TPR-like_helical_dom_sf"/>
</dbReference>
<dbReference type="SUPFAM" id="SSF53822">
    <property type="entry name" value="Periplasmic binding protein-like I"/>
    <property type="match status" value="1"/>
</dbReference>
<keyword evidence="4" id="KW-0472">Membrane</keyword>
<reference evidence="10 12" key="2">
    <citation type="submission" date="2019-03" db="EMBL/GenBank/DDBJ databases">
        <title>Genomic Encyclopedia of Archaeal and Bacterial Type Strains, Phase II (KMG-II): from individual species to whole genera.</title>
        <authorList>
            <person name="Goeker M."/>
        </authorList>
    </citation>
    <scope>NUCLEOTIDE SEQUENCE [LARGE SCALE GENOMIC DNA]</scope>
    <source>
        <strain evidence="10 12">DSM 15594</strain>
    </source>
</reference>
<comment type="caution">
    <text evidence="9">The sequence shown here is derived from an EMBL/GenBank/DDBJ whole genome shotgun (WGS) entry which is preliminary data.</text>
</comment>
<proteinExistence type="predicted"/>
<evidence type="ECO:0000256" key="6">
    <source>
        <dbReference type="ARBA" id="ARBA00023237"/>
    </source>
</evidence>
<accession>A0A235CJ19</accession>
<dbReference type="EMBL" id="NQJF01000006">
    <property type="protein sequence ID" value="OYD24598.1"/>
    <property type="molecule type" value="Genomic_DNA"/>
</dbReference>
<evidence type="ECO:0000313" key="12">
    <source>
        <dbReference type="Proteomes" id="UP000295058"/>
    </source>
</evidence>
<organism evidence="9 11">
    <name type="scientific">Oceanimonas baumannii</name>
    <dbReference type="NCBI Taxonomy" id="129578"/>
    <lineage>
        <taxon>Bacteria</taxon>
        <taxon>Pseudomonadati</taxon>
        <taxon>Pseudomonadota</taxon>
        <taxon>Gammaproteobacteria</taxon>
        <taxon>Aeromonadales</taxon>
        <taxon>Aeromonadaceae</taxon>
        <taxon>Oceanimonas</taxon>
    </lineage>
</organism>
<dbReference type="Gene3D" id="1.25.40.10">
    <property type="entry name" value="Tetratricopeptide repeat domain"/>
    <property type="match status" value="1"/>
</dbReference>
<keyword evidence="5" id="KW-0564">Palmitate</keyword>
<protein>
    <submittedName>
        <fullName evidence="9">LppC family lipoprotein</fullName>
    </submittedName>
</protein>
<dbReference type="Proteomes" id="UP000243640">
    <property type="component" value="Unassembled WGS sequence"/>
</dbReference>
<evidence type="ECO:0000256" key="3">
    <source>
        <dbReference type="ARBA" id="ARBA00022984"/>
    </source>
</evidence>
<dbReference type="GO" id="GO:0008360">
    <property type="term" value="P:regulation of cell shape"/>
    <property type="evidence" value="ECO:0007669"/>
    <property type="project" value="UniProtKB-KW"/>
</dbReference>
<evidence type="ECO:0000256" key="2">
    <source>
        <dbReference type="ARBA" id="ARBA00022960"/>
    </source>
</evidence>
<evidence type="ECO:0000256" key="1">
    <source>
        <dbReference type="ARBA" id="ARBA00022729"/>
    </source>
</evidence>
<evidence type="ECO:0000313" key="9">
    <source>
        <dbReference type="EMBL" id="OYD24598.1"/>
    </source>
</evidence>
<dbReference type="InterPro" id="IPR007443">
    <property type="entry name" value="LpoA"/>
</dbReference>
<evidence type="ECO:0000256" key="4">
    <source>
        <dbReference type="ARBA" id="ARBA00023136"/>
    </source>
</evidence>
<dbReference type="EMBL" id="SODO01000005">
    <property type="protein sequence ID" value="TDW59335.1"/>
    <property type="molecule type" value="Genomic_DNA"/>
</dbReference>
<dbReference type="Pfam" id="PF04348">
    <property type="entry name" value="LppC"/>
    <property type="match status" value="1"/>
</dbReference>
<keyword evidence="6" id="KW-0998">Cell outer membrane</keyword>
<dbReference type="GO" id="GO:0031241">
    <property type="term" value="C:periplasmic side of cell outer membrane"/>
    <property type="evidence" value="ECO:0007669"/>
    <property type="project" value="TreeGrafter"/>
</dbReference>
<dbReference type="Gene3D" id="1.25.40.650">
    <property type="match status" value="1"/>
</dbReference>
<dbReference type="GO" id="GO:0030234">
    <property type="term" value="F:enzyme regulator activity"/>
    <property type="evidence" value="ECO:0007669"/>
    <property type="project" value="TreeGrafter"/>
</dbReference>
<evidence type="ECO:0000256" key="5">
    <source>
        <dbReference type="ARBA" id="ARBA00023139"/>
    </source>
</evidence>
<keyword evidence="3" id="KW-0573">Peptidoglycan synthesis</keyword>
<dbReference type="PROSITE" id="PS51257">
    <property type="entry name" value="PROKAR_LIPOPROTEIN"/>
    <property type="match status" value="1"/>
</dbReference>
<gene>
    <name evidence="9" type="ORF">B6S09_08155</name>
    <name evidence="10" type="ORF">LY04_01578</name>
</gene>
<dbReference type="Proteomes" id="UP000295058">
    <property type="component" value="Unassembled WGS sequence"/>
</dbReference>
<dbReference type="PANTHER" id="PTHR38038">
    <property type="entry name" value="PENICILLIN-BINDING PROTEIN ACTIVATOR LPOA"/>
    <property type="match status" value="1"/>
</dbReference>
<evidence type="ECO:0000313" key="10">
    <source>
        <dbReference type="EMBL" id="TDW59335.1"/>
    </source>
</evidence>
<dbReference type="OrthoDB" id="6708821at2"/>
<dbReference type="InterPro" id="IPR028082">
    <property type="entry name" value="Peripla_BP_I"/>
</dbReference>
<keyword evidence="12" id="KW-1185">Reference proteome</keyword>
<sequence length="611" mass="66555">MGNKGLATQIQWASVTRLLCTLVLSSVLTACGSGLLQPKVSPEPAPDMFSPLVRPAEQYTAQADIATGNDAFTWRVLAIRALLQQGNHNEAGARLQALRGAASLSQQPIIRLLDAASLVASAQPGPALQLLQNIDAPALSVSGQAYWWLLQANSHEQQQQPVEAALAMIARTELLAEPVPNQEQERIYQLLSTQSSSVLRQAQGSHHSAVANGWLRLMAILNTTELPAAQRNWQLQSWQQSYPEHPARSYLPGTSSNIQAPSFDATHIAALLPLSGRLAKQGEAIRNGILSANQGQSVRVSFFDTQNRDMAEVYQQVMQSGADFILGPLLKNNVDALLKQDPALPVLALNQPAYQPELTTFYYFSLSPEGEAADAARRMWEEGHQQPLVFAPANELGRRVAAEFNRQWQGLSGRPAILSYFSNKASIEKDVRQALRSRPTAAAAGQIQPVDGSSLPDNRPADAVFMPTNAAETRFILPYFDFVRDSRAARLPTYVISRSYIPAGEAPMGELAGLRLADMPWLLDGAPQLKAEVLSLWPDASAAWLRLFAMGYDARALIPQLPALRGGAPEVPGLTGDLTVSPDGVVQRRLQWREYDNGDWVFIGQEAGTTE</sequence>
<dbReference type="PANTHER" id="PTHR38038:SF1">
    <property type="entry name" value="PENICILLIN-BINDING PROTEIN ACTIVATOR LPOA"/>
    <property type="match status" value="1"/>
</dbReference>
<dbReference type="CDD" id="cd06339">
    <property type="entry name" value="PBP1_YraM_LppC_lipoprotein-like"/>
    <property type="match status" value="1"/>
</dbReference>
<evidence type="ECO:0000313" key="11">
    <source>
        <dbReference type="Proteomes" id="UP000243640"/>
    </source>
</evidence>
<name>A0A235CJ19_9GAMM</name>
<dbReference type="GO" id="GO:0009252">
    <property type="term" value="P:peptidoglycan biosynthetic process"/>
    <property type="evidence" value="ECO:0007669"/>
    <property type="project" value="UniProtKB-KW"/>
</dbReference>
<feature type="region of interest" description="Disordered" evidence="8">
    <location>
        <begin position="438"/>
        <end position="459"/>
    </location>
</feature>
<keyword evidence="1" id="KW-0732">Signal</keyword>
<evidence type="ECO:0000256" key="8">
    <source>
        <dbReference type="SAM" id="MobiDB-lite"/>
    </source>
</evidence>
<evidence type="ECO:0000256" key="7">
    <source>
        <dbReference type="ARBA" id="ARBA00023288"/>
    </source>
</evidence>
<keyword evidence="2" id="KW-0133">Cell shape</keyword>